<name>D6U8K5_KTERA</name>
<keyword evidence="5" id="KW-1185">Reference proteome</keyword>
<dbReference type="PANTHER" id="PTHR22990">
    <property type="entry name" value="F-BOX ONLY PROTEIN"/>
    <property type="match status" value="1"/>
</dbReference>
<comment type="caution">
    <text evidence="4">The sequence shown here is derived from an EMBL/GenBank/DDBJ whole genome shotgun (WGS) entry which is preliminary data.</text>
</comment>
<dbReference type="EMBL" id="ADVG01000005">
    <property type="protein sequence ID" value="EFH80216.1"/>
    <property type="molecule type" value="Genomic_DNA"/>
</dbReference>
<evidence type="ECO:0000259" key="2">
    <source>
        <dbReference type="Pfam" id="PF13229"/>
    </source>
</evidence>
<evidence type="ECO:0000256" key="1">
    <source>
        <dbReference type="ARBA" id="ARBA00022737"/>
    </source>
</evidence>
<evidence type="ECO:0000313" key="5">
    <source>
        <dbReference type="Proteomes" id="UP000004508"/>
    </source>
</evidence>
<dbReference type="GO" id="GO:0006511">
    <property type="term" value="P:ubiquitin-dependent protein catabolic process"/>
    <property type="evidence" value="ECO:0007669"/>
    <property type="project" value="TreeGrafter"/>
</dbReference>
<keyword evidence="1" id="KW-0677">Repeat</keyword>
<dbReference type="InterPro" id="IPR039448">
    <property type="entry name" value="Beta_helix"/>
</dbReference>
<dbReference type="Gene3D" id="3.60.40.10">
    <property type="entry name" value="PPM-type phosphatase domain"/>
    <property type="match status" value="1"/>
</dbReference>
<dbReference type="Pfam" id="PF13672">
    <property type="entry name" value="PP2C_2"/>
    <property type="match status" value="1"/>
</dbReference>
<accession>D6U8K5</accession>
<dbReference type="RefSeq" id="WP_007922653.1">
    <property type="nucleotide sequence ID" value="NZ_ADVG01000005.1"/>
</dbReference>
<reference evidence="4 5" key="1">
    <citation type="journal article" date="2011" name="Stand. Genomic Sci.">
        <title>Non-contiguous finished genome sequence and contextual data of the filamentous soil bacterium Ktedonobacter racemifer type strain (SOSP1-21).</title>
        <authorList>
            <person name="Chang Y.J."/>
            <person name="Land M."/>
            <person name="Hauser L."/>
            <person name="Chertkov O."/>
            <person name="Del Rio T.G."/>
            <person name="Nolan M."/>
            <person name="Copeland A."/>
            <person name="Tice H."/>
            <person name="Cheng J.F."/>
            <person name="Lucas S."/>
            <person name="Han C."/>
            <person name="Goodwin L."/>
            <person name="Pitluck S."/>
            <person name="Ivanova N."/>
            <person name="Ovchinikova G."/>
            <person name="Pati A."/>
            <person name="Chen A."/>
            <person name="Palaniappan K."/>
            <person name="Mavromatis K."/>
            <person name="Liolios K."/>
            <person name="Brettin T."/>
            <person name="Fiebig A."/>
            <person name="Rohde M."/>
            <person name="Abt B."/>
            <person name="Goker M."/>
            <person name="Detter J.C."/>
            <person name="Woyke T."/>
            <person name="Bristow J."/>
            <person name="Eisen J.A."/>
            <person name="Markowitz V."/>
            <person name="Hugenholtz P."/>
            <person name="Kyrpides N.C."/>
            <person name="Klenk H.P."/>
            <person name="Lapidus A."/>
        </authorList>
    </citation>
    <scope>NUCLEOTIDE SEQUENCE [LARGE SCALE GENOMIC DNA]</scope>
    <source>
        <strain evidence="5">DSM 44963</strain>
    </source>
</reference>
<organism evidence="4 5">
    <name type="scientific">Ktedonobacter racemifer DSM 44963</name>
    <dbReference type="NCBI Taxonomy" id="485913"/>
    <lineage>
        <taxon>Bacteria</taxon>
        <taxon>Bacillati</taxon>
        <taxon>Chloroflexota</taxon>
        <taxon>Ktedonobacteria</taxon>
        <taxon>Ktedonobacterales</taxon>
        <taxon>Ktedonobacteraceae</taxon>
        <taxon>Ktedonobacter</taxon>
    </lineage>
</organism>
<dbReference type="InterPro" id="IPR036457">
    <property type="entry name" value="PPM-type-like_dom_sf"/>
</dbReference>
<dbReference type="OrthoDB" id="9805674at2"/>
<evidence type="ECO:0000313" key="4">
    <source>
        <dbReference type="EMBL" id="EFH80216.1"/>
    </source>
</evidence>
<dbReference type="InParanoid" id="D6U8K5"/>
<dbReference type="SUPFAM" id="SSF81606">
    <property type="entry name" value="PP2C-like"/>
    <property type="match status" value="1"/>
</dbReference>
<dbReference type="PANTHER" id="PTHR22990:SF15">
    <property type="entry name" value="F-BOX ONLY PROTEIN 10"/>
    <property type="match status" value="1"/>
</dbReference>
<dbReference type="AlphaFoldDB" id="D6U8K5"/>
<dbReference type="SUPFAM" id="SSF51126">
    <property type="entry name" value="Pectin lyase-like"/>
    <property type="match status" value="1"/>
</dbReference>
<dbReference type="Gene3D" id="2.160.20.10">
    <property type="entry name" value="Single-stranded right-handed beta-helix, Pectin lyase-like"/>
    <property type="match status" value="1"/>
</dbReference>
<feature type="domain" description="Right handed beta helix" evidence="2">
    <location>
        <begin position="455"/>
        <end position="567"/>
    </location>
</feature>
<evidence type="ECO:0000259" key="3">
    <source>
        <dbReference type="Pfam" id="PF13672"/>
    </source>
</evidence>
<dbReference type="InterPro" id="IPR051550">
    <property type="entry name" value="SCF-Subunits/Alg-Epimerases"/>
</dbReference>
<proteinExistence type="predicted"/>
<dbReference type="STRING" id="485913.Krac_0795"/>
<dbReference type="InterPro" id="IPR011050">
    <property type="entry name" value="Pectin_lyase_fold/virulence"/>
</dbReference>
<sequence>MQDTHEPKWGIIEASVAGATHKQNQDAKKTHQDPGYSLLAVADGHGSKAYTRSAQGAQLAVESAIQGIEYLLNQLPPLTDISHAMIEHILLTSSPVKIVEQWRKQVEENIKTQPFVEGADQHSYPFKPYGTTLLTALVTSSFIFYSQIGDGDILVVTEDGHVYEPVPGDVRLFANETTSLSSKHAEHDFRKTFKWLSEQDSGSTPALIMLATDGYRNSFTSEADFFKVATDILNLLRQQGPDYVQQHLEKWLQTATDLGSGDDITVVLFWNNRLLQTHRKTITTQGSLQVPADQEPIAPGSEAENIYMRAQEESANISSIQMQPPAPSDRLLFSNTSFHHTPKQIGSGIETLFQGDFKAHKADQRAILVVSQEPGLGDYTSITEALQFASDGSTIIAYPGEYQEQLNIERNICIKAKEPRKVFITSPVPCIKCYAPYAQIKGLSISGQSHQDIRDQPAISLGAGHTEFIDCDLTSKSQLIVGSSTQNTSSLFLQCTIHEGDKTGFLLEGLARCKVKQCTFSNNGETHIVLDAESELESYDSTFSASGNHGIFIGKNCSLLLQHCTIEKYAHTGICLRQNRDALLEDSILQEGQKIGLSIIKGHCMVQGGEIKNQQKHAVHVEQDSTLSLSNVKIQHSRSETPALIVLQQSVARLEACLPVDPNDNWHFCDTGSHVYIQNDALPAPTIEQD</sequence>
<gene>
    <name evidence="4" type="ORF">Krac_0795</name>
</gene>
<dbReference type="eggNOG" id="COG4677">
    <property type="taxonomic scope" value="Bacteria"/>
</dbReference>
<dbReference type="InterPro" id="IPR001932">
    <property type="entry name" value="PPM-type_phosphatase-like_dom"/>
</dbReference>
<dbReference type="InterPro" id="IPR012334">
    <property type="entry name" value="Pectin_lyas_fold"/>
</dbReference>
<dbReference type="Proteomes" id="UP000004508">
    <property type="component" value="Unassembled WGS sequence"/>
</dbReference>
<protein>
    <submittedName>
        <fullName evidence="4">Protein serine/threonine phosphatase</fullName>
    </submittedName>
</protein>
<feature type="domain" description="PPM-type phosphatase" evidence="3">
    <location>
        <begin position="23"/>
        <end position="253"/>
    </location>
</feature>
<dbReference type="Pfam" id="PF13229">
    <property type="entry name" value="Beta_helix"/>
    <property type="match status" value="1"/>
</dbReference>
<dbReference type="eggNOG" id="COG0631">
    <property type="taxonomic scope" value="Bacteria"/>
</dbReference>